<reference evidence="1 2" key="1">
    <citation type="submission" date="2016-02" db="EMBL/GenBank/DDBJ databases">
        <title>Paenibacillus sp. LPB0068, isolated from Crassostrea gigas.</title>
        <authorList>
            <person name="Shin S.-K."/>
            <person name="Yi H."/>
        </authorList>
    </citation>
    <scope>NUCLEOTIDE SEQUENCE [LARGE SCALE GENOMIC DNA]</scope>
    <source>
        <strain evidence="1 2">LPB0068</strain>
    </source>
</reference>
<comment type="caution">
    <text evidence="1">The sequence shown here is derived from an EMBL/GenBank/DDBJ whole genome shotgun (WGS) entry which is preliminary data.</text>
</comment>
<sequence>MALIRNLSKISRNSRLQTEAESTYNVLVQNGKKYIQINTYGSKERVHTNVVSQSIQLDEQTAKQLLVIIKSEYAL</sequence>
<dbReference type="KEGG" id="pcx:LPB68_16455"/>
<evidence type="ECO:0008006" key="3">
    <source>
        <dbReference type="Google" id="ProtNLM"/>
    </source>
</evidence>
<accession>A0A162KNS3</accession>
<dbReference type="EMBL" id="LSFN01000039">
    <property type="protein sequence ID" value="OAB71453.1"/>
    <property type="molecule type" value="Genomic_DNA"/>
</dbReference>
<gene>
    <name evidence="1" type="ORF">PNBC_19325</name>
</gene>
<evidence type="ECO:0000313" key="1">
    <source>
        <dbReference type="EMBL" id="OAB71453.1"/>
    </source>
</evidence>
<dbReference type="OrthoDB" id="1825511at2"/>
<keyword evidence="2" id="KW-1185">Reference proteome</keyword>
<name>A0A162KNS3_9BACL</name>
<proteinExistence type="predicted"/>
<dbReference type="AlphaFoldDB" id="A0A162KNS3"/>
<protein>
    <recommendedName>
        <fullName evidence="3">Methionyl-tRNA formyltransferase</fullName>
    </recommendedName>
</protein>
<evidence type="ECO:0000313" key="2">
    <source>
        <dbReference type="Proteomes" id="UP000077134"/>
    </source>
</evidence>
<dbReference type="Proteomes" id="UP000077134">
    <property type="component" value="Unassembled WGS sequence"/>
</dbReference>
<dbReference type="RefSeq" id="WP_068661065.1">
    <property type="nucleotide sequence ID" value="NZ_CP017770.1"/>
</dbReference>
<organism evidence="1 2">
    <name type="scientific">Paenibacillus crassostreae</name>
    <dbReference type="NCBI Taxonomy" id="1763538"/>
    <lineage>
        <taxon>Bacteria</taxon>
        <taxon>Bacillati</taxon>
        <taxon>Bacillota</taxon>
        <taxon>Bacilli</taxon>
        <taxon>Bacillales</taxon>
        <taxon>Paenibacillaceae</taxon>
        <taxon>Paenibacillus</taxon>
    </lineage>
</organism>
<dbReference type="STRING" id="1763538.LPB68_16455"/>